<dbReference type="AlphaFoldDB" id="A0A516Q2P8"/>
<reference evidence="7 8" key="1">
    <citation type="submission" date="2019-07" db="EMBL/GenBank/DDBJ databases">
        <title>Microlunatus dokdonensis sp. nov. isolated from the rhizospheric soil of the wild plant Elymus tsukushiensis.</title>
        <authorList>
            <person name="Ghim S.-Y."/>
            <person name="Hwang Y.-J."/>
            <person name="Son J.-S."/>
            <person name="Shin J.-H."/>
        </authorList>
    </citation>
    <scope>NUCLEOTIDE SEQUENCE [LARGE SCALE GENOMIC DNA]</scope>
    <source>
        <strain evidence="7 8">KUDC0627</strain>
    </source>
</reference>
<dbReference type="KEGG" id="mik:FOE78_18905"/>
<dbReference type="GO" id="GO:0016887">
    <property type="term" value="F:ATP hydrolysis activity"/>
    <property type="evidence" value="ECO:0007669"/>
    <property type="project" value="InterPro"/>
</dbReference>
<evidence type="ECO:0000256" key="3">
    <source>
        <dbReference type="ARBA" id="ARBA00022741"/>
    </source>
</evidence>
<dbReference type="OrthoDB" id="9804819at2"/>
<dbReference type="Pfam" id="PF00005">
    <property type="entry name" value="ABC_tran"/>
    <property type="match status" value="1"/>
</dbReference>
<keyword evidence="2" id="KW-0813">Transport</keyword>
<evidence type="ECO:0000259" key="6">
    <source>
        <dbReference type="PROSITE" id="PS50893"/>
    </source>
</evidence>
<dbReference type="Proteomes" id="UP000319263">
    <property type="component" value="Chromosome"/>
</dbReference>
<keyword evidence="3" id="KW-0547">Nucleotide-binding</keyword>
<dbReference type="InterPro" id="IPR050763">
    <property type="entry name" value="ABC_transporter_ATP-binding"/>
</dbReference>
<dbReference type="GO" id="GO:0046677">
    <property type="term" value="P:response to antibiotic"/>
    <property type="evidence" value="ECO:0007669"/>
    <property type="project" value="UniProtKB-KW"/>
</dbReference>
<dbReference type="PANTHER" id="PTHR42711:SF4">
    <property type="entry name" value="ABC TRANSPORTER RELATED"/>
    <property type="match status" value="1"/>
</dbReference>
<dbReference type="EMBL" id="CP041692">
    <property type="protein sequence ID" value="QDP97703.1"/>
    <property type="molecule type" value="Genomic_DNA"/>
</dbReference>
<keyword evidence="5" id="KW-0046">Antibiotic resistance</keyword>
<dbReference type="InterPro" id="IPR027417">
    <property type="entry name" value="P-loop_NTPase"/>
</dbReference>
<dbReference type="GO" id="GO:0005886">
    <property type="term" value="C:plasma membrane"/>
    <property type="evidence" value="ECO:0007669"/>
    <property type="project" value="UniProtKB-SubCell"/>
</dbReference>
<evidence type="ECO:0000256" key="1">
    <source>
        <dbReference type="ARBA" id="ARBA00004202"/>
    </source>
</evidence>
<evidence type="ECO:0000256" key="2">
    <source>
        <dbReference type="ARBA" id="ARBA00022448"/>
    </source>
</evidence>
<organism evidence="7 8">
    <name type="scientific">Microlunatus elymi</name>
    <dbReference type="NCBI Taxonomy" id="2596828"/>
    <lineage>
        <taxon>Bacteria</taxon>
        <taxon>Bacillati</taxon>
        <taxon>Actinomycetota</taxon>
        <taxon>Actinomycetes</taxon>
        <taxon>Propionibacteriales</taxon>
        <taxon>Propionibacteriaceae</taxon>
        <taxon>Microlunatus</taxon>
    </lineage>
</organism>
<dbReference type="InterPro" id="IPR003439">
    <property type="entry name" value="ABC_transporter-like_ATP-bd"/>
</dbReference>
<dbReference type="InterPro" id="IPR003593">
    <property type="entry name" value="AAA+_ATPase"/>
</dbReference>
<sequence length="345" mass="37721">MPAVPSTLPAIELSGVGKTYRFHRTRPGVRGSVRDLFGRESGERIAVADLDLQIAAGEFIGLLGRNGAGKTTTLKMLSGLLRPSTGTVRVLGHEPYKRGFDFLRQIAIVLGNKTMLWWDVSTMANLELYQALYDLSPDEFGRNVGELAELLGLGDHLDIPVRKLSLGERMKCELMLALVHRPEVIFLDEPTIGLDVVSKAAIRQFLAETCAQHGTTIILTSHDMDDVEQLCPRVVLIDGGRLQFDGSPDQLVRSTRPRKRVTCSYSGPIQPPGTWPPGVRPIDDTDRQRLVLEAEREALAGLLALAPSWGTLIDLEVRDAELDEVMQAVLSSPQFGNGLAAGVAR</sequence>
<keyword evidence="4 7" id="KW-0067">ATP-binding</keyword>
<dbReference type="SUPFAM" id="SSF52540">
    <property type="entry name" value="P-loop containing nucleoside triphosphate hydrolases"/>
    <property type="match status" value="1"/>
</dbReference>
<keyword evidence="8" id="KW-1185">Reference proteome</keyword>
<protein>
    <submittedName>
        <fullName evidence="7">ATP-binding cassette domain-containing protein</fullName>
    </submittedName>
</protein>
<feature type="domain" description="ABC transporter" evidence="6">
    <location>
        <begin position="31"/>
        <end position="264"/>
    </location>
</feature>
<gene>
    <name evidence="7" type="ORF">FOE78_18905</name>
</gene>
<evidence type="ECO:0000313" key="7">
    <source>
        <dbReference type="EMBL" id="QDP97703.1"/>
    </source>
</evidence>
<dbReference type="PROSITE" id="PS50893">
    <property type="entry name" value="ABC_TRANSPORTER_2"/>
    <property type="match status" value="1"/>
</dbReference>
<dbReference type="Gene3D" id="3.40.50.300">
    <property type="entry name" value="P-loop containing nucleotide triphosphate hydrolases"/>
    <property type="match status" value="1"/>
</dbReference>
<dbReference type="RefSeq" id="WP_143987660.1">
    <property type="nucleotide sequence ID" value="NZ_CP041692.1"/>
</dbReference>
<dbReference type="PANTHER" id="PTHR42711">
    <property type="entry name" value="ABC TRANSPORTER ATP-BINDING PROTEIN"/>
    <property type="match status" value="1"/>
</dbReference>
<dbReference type="GO" id="GO:0005524">
    <property type="term" value="F:ATP binding"/>
    <property type="evidence" value="ECO:0007669"/>
    <property type="project" value="UniProtKB-KW"/>
</dbReference>
<evidence type="ECO:0000313" key="8">
    <source>
        <dbReference type="Proteomes" id="UP000319263"/>
    </source>
</evidence>
<proteinExistence type="predicted"/>
<name>A0A516Q2P8_9ACTN</name>
<evidence type="ECO:0000256" key="4">
    <source>
        <dbReference type="ARBA" id="ARBA00022840"/>
    </source>
</evidence>
<comment type="subcellular location">
    <subcellularLocation>
        <location evidence="1">Cell membrane</location>
        <topology evidence="1">Peripheral membrane protein</topology>
    </subcellularLocation>
</comment>
<accession>A0A516Q2P8</accession>
<evidence type="ECO:0000256" key="5">
    <source>
        <dbReference type="ARBA" id="ARBA00023251"/>
    </source>
</evidence>
<dbReference type="SMART" id="SM00382">
    <property type="entry name" value="AAA"/>
    <property type="match status" value="1"/>
</dbReference>